<proteinExistence type="predicted"/>
<comment type="caution">
    <text evidence="3">The sequence shown here is derived from an EMBL/GenBank/DDBJ whole genome shotgun (WGS) entry which is preliminary data.</text>
</comment>
<protein>
    <recommendedName>
        <fullName evidence="2">FAR1 domain-containing protein</fullName>
    </recommendedName>
</protein>
<gene>
    <name evidence="3" type="ORF">E4U43_005462</name>
</gene>
<name>A0A9P7N4F6_9HYPO</name>
<dbReference type="Pfam" id="PF03101">
    <property type="entry name" value="FAR1"/>
    <property type="match status" value="1"/>
</dbReference>
<feature type="domain" description="FAR1" evidence="2">
    <location>
        <begin position="27"/>
        <end position="113"/>
    </location>
</feature>
<sequence>MFGILTAAAVPHSGIFNSYEDLILHLNKFMERQGFKIVKTRSHRRKPGGDAPGNEIVRCDLVCDRGGRAYKCLATKHKTKTKKTDCPWKAKAVHQKGAGGWVLTILCDQHNHEAGTPEPPTPVELHGDAQGDTEMQTGRAPPLEPQLDATTSAALQVAGISSSALRLTGDTFQQLKTEYRKMSQPERLNALAQLQLRVAAIYTIQNEDMQRQQRQTAQDRRHLEAEVNRKALASQKQRSKRQQKSQIDQNHQQPQETPSTTEPHQGLSHDLIGPDTTHAPQAFMEEQHFQVADPADGVGGINLSHYPQFPGPTRRTRGDRTDPT</sequence>
<feature type="compositionally biased region" description="Polar residues" evidence="1">
    <location>
        <begin position="247"/>
        <end position="263"/>
    </location>
</feature>
<dbReference type="InterPro" id="IPR004330">
    <property type="entry name" value="FAR1_DNA_bnd_dom"/>
</dbReference>
<evidence type="ECO:0000313" key="3">
    <source>
        <dbReference type="EMBL" id="KAG5986550.1"/>
    </source>
</evidence>
<feature type="region of interest" description="Disordered" evidence="1">
    <location>
        <begin position="230"/>
        <end position="324"/>
    </location>
</feature>
<evidence type="ECO:0000313" key="4">
    <source>
        <dbReference type="Proteomes" id="UP000748025"/>
    </source>
</evidence>
<accession>A0A9P7N4F6</accession>
<dbReference type="AlphaFoldDB" id="A0A9P7N4F6"/>
<dbReference type="PANTHER" id="PTHR47718:SF13">
    <property type="entry name" value="OS09G0290500 PROTEIN"/>
    <property type="match status" value="1"/>
</dbReference>
<dbReference type="Proteomes" id="UP000748025">
    <property type="component" value="Unassembled WGS sequence"/>
</dbReference>
<dbReference type="OrthoDB" id="366390at2759"/>
<organism evidence="3 4">
    <name type="scientific">Claviceps pusilla</name>
    <dbReference type="NCBI Taxonomy" id="123648"/>
    <lineage>
        <taxon>Eukaryota</taxon>
        <taxon>Fungi</taxon>
        <taxon>Dikarya</taxon>
        <taxon>Ascomycota</taxon>
        <taxon>Pezizomycotina</taxon>
        <taxon>Sordariomycetes</taxon>
        <taxon>Hypocreomycetidae</taxon>
        <taxon>Hypocreales</taxon>
        <taxon>Clavicipitaceae</taxon>
        <taxon>Claviceps</taxon>
    </lineage>
</organism>
<reference evidence="3" key="1">
    <citation type="journal article" date="2020" name="bioRxiv">
        <title>Whole genome comparisons of ergot fungi reveals the divergence and evolution of species within the genus Claviceps are the result of varying mechanisms driving genome evolution and host range expansion.</title>
        <authorList>
            <person name="Wyka S.A."/>
            <person name="Mondo S.J."/>
            <person name="Liu M."/>
            <person name="Dettman J."/>
            <person name="Nalam V."/>
            <person name="Broders K.D."/>
        </authorList>
    </citation>
    <scope>NUCLEOTIDE SEQUENCE</scope>
    <source>
        <strain evidence="3">CCC 602</strain>
    </source>
</reference>
<evidence type="ECO:0000259" key="2">
    <source>
        <dbReference type="Pfam" id="PF03101"/>
    </source>
</evidence>
<dbReference type="EMBL" id="SRPW01003593">
    <property type="protein sequence ID" value="KAG5986550.1"/>
    <property type="molecule type" value="Genomic_DNA"/>
</dbReference>
<dbReference type="PANTHER" id="PTHR47718">
    <property type="entry name" value="OS01G0519700 PROTEIN"/>
    <property type="match status" value="1"/>
</dbReference>
<evidence type="ECO:0000256" key="1">
    <source>
        <dbReference type="SAM" id="MobiDB-lite"/>
    </source>
</evidence>
<keyword evidence="4" id="KW-1185">Reference proteome</keyword>